<dbReference type="KEGG" id="nct:NMSP_1169"/>
<dbReference type="InterPro" id="IPR013087">
    <property type="entry name" value="Znf_C2H2_type"/>
</dbReference>
<organism evidence="2 3">
    <name type="scientific">Candidatus Nitrosomarinus catalinensis</name>
    <dbReference type="NCBI Taxonomy" id="1898749"/>
    <lineage>
        <taxon>Archaea</taxon>
        <taxon>Nitrososphaerota</taxon>
        <taxon>Nitrososphaeria</taxon>
        <taxon>Nitrosopumilales</taxon>
        <taxon>Nitrosopumilaceae</taxon>
        <taxon>Candidatus Nitrosomarinus</taxon>
    </lineage>
</organism>
<evidence type="ECO:0000313" key="2">
    <source>
        <dbReference type="EMBL" id="ARS64785.1"/>
    </source>
</evidence>
<evidence type="ECO:0000313" key="3">
    <source>
        <dbReference type="Proteomes" id="UP000249949"/>
    </source>
</evidence>
<sequence length="53" mass="6169">MQYPYKQFVGLLGMSDTVWKCYRCNLTFKEDQLAEMHKSISNHSVSKIKTIVA</sequence>
<reference evidence="2 3" key="1">
    <citation type="journal article" date="2017" name="Environ. Microbiol.">
        <title>Genome and epigenome of a novel marine Thaumarchaeota strain suggest viral infection, phosphorothioation DNA modification and multiple restriction systems.</title>
        <authorList>
            <person name="Ahlgren N.A."/>
            <person name="Chen Y."/>
            <person name="Needham D.M."/>
            <person name="Parada A.E."/>
            <person name="Sachdeva R."/>
            <person name="Trinh V."/>
            <person name="Chen T."/>
            <person name="Fuhrman J.A."/>
        </authorList>
    </citation>
    <scope>NUCLEOTIDE SEQUENCE [LARGE SCALE GENOMIC DNA]</scope>
    <source>
        <strain evidence="2 3">SPOT01</strain>
    </source>
</reference>
<dbReference type="GeneID" id="59167111"/>
<dbReference type="Proteomes" id="UP000249949">
    <property type="component" value="Chromosome"/>
</dbReference>
<evidence type="ECO:0000259" key="1">
    <source>
        <dbReference type="PROSITE" id="PS00028"/>
    </source>
</evidence>
<gene>
    <name evidence="2" type="ORF">NMSP_1169</name>
</gene>
<dbReference type="OrthoDB" id="377972at2157"/>
<keyword evidence="3" id="KW-1185">Reference proteome</keyword>
<dbReference type="AlphaFoldDB" id="A0A2Z2HM38"/>
<proteinExistence type="predicted"/>
<dbReference type="PROSITE" id="PS00028">
    <property type="entry name" value="ZINC_FINGER_C2H2_1"/>
    <property type="match status" value="1"/>
</dbReference>
<feature type="domain" description="C2H2-type" evidence="1">
    <location>
        <begin position="21"/>
        <end position="43"/>
    </location>
</feature>
<name>A0A2Z2HM38_9ARCH</name>
<protein>
    <recommendedName>
        <fullName evidence="1">C2H2-type domain-containing protein</fullName>
    </recommendedName>
</protein>
<accession>A0A2Z2HM38</accession>
<dbReference type="RefSeq" id="WP_192866148.1">
    <property type="nucleotide sequence ID" value="NZ_CP021324.1"/>
</dbReference>
<dbReference type="EMBL" id="CP021324">
    <property type="protein sequence ID" value="ARS64785.1"/>
    <property type="molecule type" value="Genomic_DNA"/>
</dbReference>